<keyword evidence="1 2" id="KW-0238">DNA-binding</keyword>
<dbReference type="AlphaFoldDB" id="A0A7Y9XEY3"/>
<organism evidence="4 5">
    <name type="scientific">Nocardiopsis sinuspersici</name>
    <dbReference type="NCBI Taxonomy" id="501010"/>
    <lineage>
        <taxon>Bacteria</taxon>
        <taxon>Bacillati</taxon>
        <taxon>Actinomycetota</taxon>
        <taxon>Actinomycetes</taxon>
        <taxon>Streptosporangiales</taxon>
        <taxon>Nocardiopsidaceae</taxon>
        <taxon>Nocardiopsis</taxon>
    </lineage>
</organism>
<dbReference type="PANTHER" id="PTHR30055:SF200">
    <property type="entry name" value="HTH-TYPE TRANSCRIPTIONAL REPRESSOR BDCR"/>
    <property type="match status" value="1"/>
</dbReference>
<dbReference type="SUPFAM" id="SSF46689">
    <property type="entry name" value="Homeodomain-like"/>
    <property type="match status" value="1"/>
</dbReference>
<dbReference type="RefSeq" id="WP_237683415.1">
    <property type="nucleotide sequence ID" value="NZ_JACCHL010000001.1"/>
</dbReference>
<proteinExistence type="predicted"/>
<dbReference type="InterPro" id="IPR001647">
    <property type="entry name" value="HTH_TetR"/>
</dbReference>
<dbReference type="GO" id="GO:0000976">
    <property type="term" value="F:transcription cis-regulatory region binding"/>
    <property type="evidence" value="ECO:0007669"/>
    <property type="project" value="TreeGrafter"/>
</dbReference>
<comment type="caution">
    <text evidence="4">The sequence shown here is derived from an EMBL/GenBank/DDBJ whole genome shotgun (WGS) entry which is preliminary data.</text>
</comment>
<dbReference type="EMBL" id="JACCHL010000001">
    <property type="protein sequence ID" value="NYH54562.1"/>
    <property type="molecule type" value="Genomic_DNA"/>
</dbReference>
<feature type="domain" description="HTH tetR-type" evidence="3">
    <location>
        <begin position="6"/>
        <end position="66"/>
    </location>
</feature>
<gene>
    <name evidence="4" type="ORF">HNR06_004151</name>
</gene>
<dbReference type="Pfam" id="PF00440">
    <property type="entry name" value="TetR_N"/>
    <property type="match status" value="1"/>
</dbReference>
<name>A0A7Y9XEY3_9ACTN</name>
<evidence type="ECO:0000313" key="4">
    <source>
        <dbReference type="EMBL" id="NYH54562.1"/>
    </source>
</evidence>
<dbReference type="PROSITE" id="PS50977">
    <property type="entry name" value="HTH_TETR_2"/>
    <property type="match status" value="1"/>
</dbReference>
<evidence type="ECO:0000256" key="1">
    <source>
        <dbReference type="ARBA" id="ARBA00023125"/>
    </source>
</evidence>
<protein>
    <submittedName>
        <fullName evidence="4">AcrR family transcriptional regulator</fullName>
    </submittedName>
</protein>
<evidence type="ECO:0000313" key="5">
    <source>
        <dbReference type="Proteomes" id="UP000584931"/>
    </source>
</evidence>
<feature type="DNA-binding region" description="H-T-H motif" evidence="2">
    <location>
        <begin position="29"/>
        <end position="48"/>
    </location>
</feature>
<dbReference type="InterPro" id="IPR050109">
    <property type="entry name" value="HTH-type_TetR-like_transc_reg"/>
</dbReference>
<dbReference type="Gene3D" id="1.10.357.10">
    <property type="entry name" value="Tetracycline Repressor, domain 2"/>
    <property type="match status" value="1"/>
</dbReference>
<dbReference type="Proteomes" id="UP000584931">
    <property type="component" value="Unassembled WGS sequence"/>
</dbReference>
<evidence type="ECO:0000256" key="2">
    <source>
        <dbReference type="PROSITE-ProRule" id="PRU00335"/>
    </source>
</evidence>
<dbReference type="InterPro" id="IPR009057">
    <property type="entry name" value="Homeodomain-like_sf"/>
</dbReference>
<dbReference type="SUPFAM" id="SSF48498">
    <property type="entry name" value="Tetracyclin repressor-like, C-terminal domain"/>
    <property type="match status" value="1"/>
</dbReference>
<dbReference type="GO" id="GO:0003700">
    <property type="term" value="F:DNA-binding transcription factor activity"/>
    <property type="evidence" value="ECO:0007669"/>
    <property type="project" value="TreeGrafter"/>
</dbReference>
<accession>A0A7Y9XEY3</accession>
<sequence length="206" mass="22746">MDMNKEEYRQRIIAAADRLYYTRGFSSVGMDQLRDAAGVSLRRLYQLFPSKNDVVMAVLRGRRRMWAEGLDEHVNAAGTPREKLLAVYGFLSDWFCEEDFRGCGFINAFAELGAVNSDVADIAREHKVSFQRYLGELVERIGVDPSLAVQLALLAEGAQTTAAITGQAEAADRAREAAEVLIDAALERAGSDSREKSFRACVTSDA</sequence>
<evidence type="ECO:0000259" key="3">
    <source>
        <dbReference type="PROSITE" id="PS50977"/>
    </source>
</evidence>
<dbReference type="InterPro" id="IPR036271">
    <property type="entry name" value="Tet_transcr_reg_TetR-rel_C_sf"/>
</dbReference>
<dbReference type="PRINTS" id="PR00455">
    <property type="entry name" value="HTHTETR"/>
</dbReference>
<dbReference type="PANTHER" id="PTHR30055">
    <property type="entry name" value="HTH-TYPE TRANSCRIPTIONAL REGULATOR RUTR"/>
    <property type="match status" value="1"/>
</dbReference>
<reference evidence="4 5" key="1">
    <citation type="submission" date="2020-07" db="EMBL/GenBank/DDBJ databases">
        <title>Sequencing the genomes of 1000 actinobacteria strains.</title>
        <authorList>
            <person name="Klenk H.-P."/>
        </authorList>
    </citation>
    <scope>NUCLEOTIDE SEQUENCE [LARGE SCALE GENOMIC DNA]</scope>
    <source>
        <strain evidence="4 5">DSM 45278</strain>
    </source>
</reference>